<evidence type="ECO:0000313" key="1">
    <source>
        <dbReference type="EMBL" id="ABM37558.1"/>
    </source>
</evidence>
<dbReference type="AlphaFoldDB" id="A1VPI0"/>
<dbReference type="RefSeq" id="WP_011801636.1">
    <property type="nucleotide sequence ID" value="NC_008781.1"/>
</dbReference>
<name>A1VPI0_POLNA</name>
<proteinExistence type="predicted"/>
<dbReference type="KEGG" id="pna:Pnap_2250"/>
<organism evidence="1 2">
    <name type="scientific">Polaromonas naphthalenivorans (strain CJ2)</name>
    <dbReference type="NCBI Taxonomy" id="365044"/>
    <lineage>
        <taxon>Bacteria</taxon>
        <taxon>Pseudomonadati</taxon>
        <taxon>Pseudomonadota</taxon>
        <taxon>Betaproteobacteria</taxon>
        <taxon>Burkholderiales</taxon>
        <taxon>Comamonadaceae</taxon>
        <taxon>Polaromonas</taxon>
    </lineage>
</organism>
<dbReference type="Proteomes" id="UP000000644">
    <property type="component" value="Chromosome"/>
</dbReference>
<accession>A1VPI0</accession>
<dbReference type="STRING" id="365044.Pnap_2250"/>
<dbReference type="HOGENOM" id="CLU_1872037_0_0_4"/>
<protein>
    <submittedName>
        <fullName evidence="1">Uncharacterized protein</fullName>
    </submittedName>
</protein>
<dbReference type="OrthoDB" id="8794526at2"/>
<evidence type="ECO:0000313" key="2">
    <source>
        <dbReference type="Proteomes" id="UP000000644"/>
    </source>
</evidence>
<dbReference type="eggNOG" id="ENOG50349PX">
    <property type="taxonomic scope" value="Bacteria"/>
</dbReference>
<dbReference type="EMBL" id="CP000529">
    <property type="protein sequence ID" value="ABM37558.1"/>
    <property type="molecule type" value="Genomic_DNA"/>
</dbReference>
<reference evidence="2" key="1">
    <citation type="journal article" date="2009" name="Environ. Microbiol.">
        <title>The genome of Polaromonas naphthalenivorans strain CJ2, isolated from coal tar-contaminated sediment, reveals physiological and metabolic versatility and evolution through extensive horizontal gene transfer.</title>
        <authorList>
            <person name="Yagi J.M."/>
            <person name="Sims D."/>
            <person name="Brettin T."/>
            <person name="Bruce D."/>
            <person name="Madsen E.L."/>
        </authorList>
    </citation>
    <scope>NUCLEOTIDE SEQUENCE [LARGE SCALE GENOMIC DNA]</scope>
    <source>
        <strain evidence="2">CJ2</strain>
    </source>
</reference>
<sequence>MLALEPILKTRLQALIALTGWAVRTGSELSDRRIVPAADVRCSGAHVTDSATTAVTLDPAWTVTLVVPRSDQAAGQLDTALTAVIGSLHNWCPGQQGSRLWRRMALQTVREPEFVTEGQAALELVFTSSTVYHGQVLTR</sequence>
<keyword evidence="2" id="KW-1185">Reference proteome</keyword>
<gene>
    <name evidence="1" type="ordered locus">Pnap_2250</name>
</gene>